<dbReference type="STRING" id="1166073.SAMN05192530_106122"/>
<dbReference type="EMBL" id="FNIT01000006">
    <property type="protein sequence ID" value="SDO41489.1"/>
    <property type="molecule type" value="Genomic_DNA"/>
</dbReference>
<gene>
    <name evidence="1" type="ORF">SAMN05192530_106122</name>
</gene>
<evidence type="ECO:0000313" key="1">
    <source>
        <dbReference type="EMBL" id="SDO41489.1"/>
    </source>
</evidence>
<proteinExistence type="predicted"/>
<protein>
    <recommendedName>
        <fullName evidence="3">TnsA endonuclease N terminal</fullName>
    </recommendedName>
</protein>
<dbReference type="RefSeq" id="WP_170842598.1">
    <property type="nucleotide sequence ID" value="NZ_JACIDP010000004.1"/>
</dbReference>
<accession>A0A1H0JDF7</accession>
<evidence type="ECO:0000313" key="2">
    <source>
        <dbReference type="Proteomes" id="UP000198793"/>
    </source>
</evidence>
<name>A0A1H0JDF7_9HYPH</name>
<keyword evidence="2" id="KW-1185">Reference proteome</keyword>
<dbReference type="AlphaFoldDB" id="A0A1H0JDF7"/>
<dbReference type="Proteomes" id="UP000198793">
    <property type="component" value="Unassembled WGS sequence"/>
</dbReference>
<reference evidence="1 2" key="1">
    <citation type="submission" date="2016-10" db="EMBL/GenBank/DDBJ databases">
        <authorList>
            <person name="de Groot N.N."/>
        </authorList>
    </citation>
    <scope>NUCLEOTIDE SEQUENCE [LARGE SCALE GENOMIC DNA]</scope>
    <source>
        <strain evidence="2">L7-484,KACC 16230,DSM 25025</strain>
    </source>
</reference>
<evidence type="ECO:0008006" key="3">
    <source>
        <dbReference type="Google" id="ProtNLM"/>
    </source>
</evidence>
<sequence length="229" mass="26484">MSAVRPVRSSFPSLGRNVVSGRRHTFTGYVPSAKEGNDFRVVAYESLLERDFIQLLEDDHDVVSYADRSEPVVWIDRDGVTRRYYPDFDVLRRDDLRTCVEVKPLDRILKHDLLLHYEQIERYAIGSGRFARFEIWTDREIRDPIPLYNAELRNVGRLNREPMPFSVSIVSALRGLGGRATLGDLRDASGLGRDAFWAVVRSLARDVFRLEEPHRPIDDRSVVRLEVRS</sequence>
<organism evidence="1 2">
    <name type="scientific">Aureimonas jatrophae</name>
    <dbReference type="NCBI Taxonomy" id="1166073"/>
    <lineage>
        <taxon>Bacteria</taxon>
        <taxon>Pseudomonadati</taxon>
        <taxon>Pseudomonadota</taxon>
        <taxon>Alphaproteobacteria</taxon>
        <taxon>Hyphomicrobiales</taxon>
        <taxon>Aurantimonadaceae</taxon>
        <taxon>Aureimonas</taxon>
    </lineage>
</organism>